<dbReference type="InterPro" id="IPR001173">
    <property type="entry name" value="Glyco_trans_2-like"/>
</dbReference>
<gene>
    <name evidence="6" type="ORF">EDD41_2526</name>
</gene>
<evidence type="ECO:0000256" key="1">
    <source>
        <dbReference type="ARBA" id="ARBA00004776"/>
    </source>
</evidence>
<evidence type="ECO:0000259" key="5">
    <source>
        <dbReference type="Pfam" id="PF00535"/>
    </source>
</evidence>
<evidence type="ECO:0000313" key="6">
    <source>
        <dbReference type="EMBL" id="ROR55265.1"/>
    </source>
</evidence>
<dbReference type="Gene3D" id="3.90.550.10">
    <property type="entry name" value="Spore Coat Polysaccharide Biosynthesis Protein SpsA, Chain A"/>
    <property type="match status" value="1"/>
</dbReference>
<accession>A0A3N1ZWR2</accession>
<dbReference type="SUPFAM" id="SSF53448">
    <property type="entry name" value="Nucleotide-diphospho-sugar transferases"/>
    <property type="match status" value="1"/>
</dbReference>
<sequence>MTQNAPFDAMVVTALVVTYNSSDEIENLLDSLPAAADGLDLRVLVVDNSSSDDTVAKVEARGDARVVHAGGNVGYAAGINVGRENLDEDTDAIAILNPDLVMDPGSLRRLAEPLAKDRTVGVTVPFISNSDGTPFHSLRREPNLLSQLGEATFGASWARRPVVLGDTLRTPDKYQTARDVQWASGAALLISRACDQAVGEWREDFFLYSEETDFARRARQAGYRIRYVPEAKCLHIGGASGSSPQLEALMEVNKLRDYEGHHGRASSTLFRGILAAQHAVRAKKRPGSEAALHHLLHRDAWSTLPKGDPRPSTGSEA</sequence>
<protein>
    <submittedName>
        <fullName evidence="6">GT2 family glycosyltransferase</fullName>
    </submittedName>
</protein>
<dbReference type="Proteomes" id="UP000275749">
    <property type="component" value="Unassembled WGS sequence"/>
</dbReference>
<dbReference type="PANTHER" id="PTHR43179:SF12">
    <property type="entry name" value="GALACTOFURANOSYLTRANSFERASE GLFT2"/>
    <property type="match status" value="1"/>
</dbReference>
<dbReference type="CDD" id="cd04186">
    <property type="entry name" value="GT_2_like_c"/>
    <property type="match status" value="1"/>
</dbReference>
<evidence type="ECO:0000313" key="7">
    <source>
        <dbReference type="Proteomes" id="UP000275749"/>
    </source>
</evidence>
<comment type="similarity">
    <text evidence="2">Belongs to the glycosyltransferase 2 family.</text>
</comment>
<dbReference type="EMBL" id="RKHG01000001">
    <property type="protein sequence ID" value="ROR55265.1"/>
    <property type="molecule type" value="Genomic_DNA"/>
</dbReference>
<feature type="domain" description="Glycosyltransferase 2-like" evidence="5">
    <location>
        <begin position="14"/>
        <end position="140"/>
    </location>
</feature>
<keyword evidence="4 6" id="KW-0808">Transferase</keyword>
<dbReference type="InterPro" id="IPR029044">
    <property type="entry name" value="Nucleotide-diphossugar_trans"/>
</dbReference>
<comment type="caution">
    <text evidence="6">The sequence shown here is derived from an EMBL/GenBank/DDBJ whole genome shotgun (WGS) entry which is preliminary data.</text>
</comment>
<reference evidence="6 7" key="1">
    <citation type="submission" date="2018-11" db="EMBL/GenBank/DDBJ databases">
        <title>Sequencing the genomes of 1000 actinobacteria strains.</title>
        <authorList>
            <person name="Klenk H.-P."/>
        </authorList>
    </citation>
    <scope>NUCLEOTIDE SEQUENCE [LARGE SCALE GENOMIC DNA]</scope>
    <source>
        <strain evidence="6 7">DSM 10546</strain>
    </source>
</reference>
<evidence type="ECO:0000256" key="3">
    <source>
        <dbReference type="ARBA" id="ARBA00022676"/>
    </source>
</evidence>
<dbReference type="RefSeq" id="WP_123576122.1">
    <property type="nucleotide sequence ID" value="NZ_RKHG01000001.1"/>
</dbReference>
<organism evidence="6 7">
    <name type="scientific">Luteococcus japonicus</name>
    <dbReference type="NCBI Taxonomy" id="33984"/>
    <lineage>
        <taxon>Bacteria</taxon>
        <taxon>Bacillati</taxon>
        <taxon>Actinomycetota</taxon>
        <taxon>Actinomycetes</taxon>
        <taxon>Propionibacteriales</taxon>
        <taxon>Propionibacteriaceae</taxon>
        <taxon>Luteococcus</taxon>
    </lineage>
</organism>
<dbReference type="Pfam" id="PF00535">
    <property type="entry name" value="Glycos_transf_2"/>
    <property type="match status" value="1"/>
</dbReference>
<keyword evidence="3" id="KW-0328">Glycosyltransferase</keyword>
<proteinExistence type="inferred from homology"/>
<dbReference type="PANTHER" id="PTHR43179">
    <property type="entry name" value="RHAMNOSYLTRANSFERASE WBBL"/>
    <property type="match status" value="1"/>
</dbReference>
<dbReference type="AlphaFoldDB" id="A0A3N1ZWR2"/>
<evidence type="ECO:0000256" key="4">
    <source>
        <dbReference type="ARBA" id="ARBA00022679"/>
    </source>
</evidence>
<dbReference type="GO" id="GO:0016757">
    <property type="term" value="F:glycosyltransferase activity"/>
    <property type="evidence" value="ECO:0007669"/>
    <property type="project" value="UniProtKB-KW"/>
</dbReference>
<name>A0A3N1ZWR2_9ACTN</name>
<evidence type="ECO:0000256" key="2">
    <source>
        <dbReference type="ARBA" id="ARBA00006739"/>
    </source>
</evidence>
<comment type="pathway">
    <text evidence="1">Cell wall biogenesis; cell wall polysaccharide biosynthesis.</text>
</comment>